<reference evidence="1" key="1">
    <citation type="submission" date="2022-08" db="EMBL/GenBank/DDBJ databases">
        <title>Genome Sequence of Pycnoporus sanguineus.</title>
        <authorList>
            <person name="Buettner E."/>
        </authorList>
    </citation>
    <scope>NUCLEOTIDE SEQUENCE</scope>
    <source>
        <strain evidence="1">CG-C14</strain>
    </source>
</reference>
<dbReference type="Proteomes" id="UP001144978">
    <property type="component" value="Unassembled WGS sequence"/>
</dbReference>
<dbReference type="EMBL" id="JANSHE010000024">
    <property type="protein sequence ID" value="KAJ3018983.1"/>
    <property type="molecule type" value="Genomic_DNA"/>
</dbReference>
<accession>A0ACC1QDR8</accession>
<comment type="caution">
    <text evidence="1">The sequence shown here is derived from an EMBL/GenBank/DDBJ whole genome shotgun (WGS) entry which is preliminary data.</text>
</comment>
<sequence>MHIREAKASRPEQTRNRDGDGRSQASRKHSAARKIVLQDSSGQIRSWIVGIAFSSSLLPKYSQATINHSAHRFPANEMHPSELLDQIYTGIMDIATSHPKSLIFLLSYPATHNIRVFRFKIPWVVKITERTHSTEAHALRFMHSTGLNLPIPRLVFNCVHRGVTYTVMSRVYGDNMKEALMRDAMIDDAVEIVAQEVADVLNKLQTLQQPPADAGKVMMSAFGHDLPDPITFFEERSGPYPSIIDLCPATFEIMNADPIHYVHPDLRTYNIIVKDGHLSGIVDWQDSGWFPSSWQVHTMRWPRFGCDGVWYQFCLKYRFSEEAEAAYAASKTFLIKSPV</sequence>
<name>A0ACC1QDR8_9APHY</name>
<protein>
    <submittedName>
        <fullName evidence="1">Uncharacterized protein</fullName>
    </submittedName>
</protein>
<evidence type="ECO:0000313" key="1">
    <source>
        <dbReference type="EMBL" id="KAJ3018983.1"/>
    </source>
</evidence>
<keyword evidence="2" id="KW-1185">Reference proteome</keyword>
<proteinExistence type="predicted"/>
<organism evidence="1 2">
    <name type="scientific">Trametes sanguinea</name>
    <dbReference type="NCBI Taxonomy" id="158606"/>
    <lineage>
        <taxon>Eukaryota</taxon>
        <taxon>Fungi</taxon>
        <taxon>Dikarya</taxon>
        <taxon>Basidiomycota</taxon>
        <taxon>Agaricomycotina</taxon>
        <taxon>Agaricomycetes</taxon>
        <taxon>Polyporales</taxon>
        <taxon>Polyporaceae</taxon>
        <taxon>Trametes</taxon>
    </lineage>
</organism>
<evidence type="ECO:0000313" key="2">
    <source>
        <dbReference type="Proteomes" id="UP001144978"/>
    </source>
</evidence>
<gene>
    <name evidence="1" type="ORF">NUW54_g203</name>
</gene>